<keyword evidence="3" id="KW-1185">Reference proteome</keyword>
<reference evidence="2 3" key="1">
    <citation type="journal article" date="2023" name="Elife">
        <title>Identification of key yeast species and microbe-microbe interactions impacting larval growth of Drosophila in the wild.</title>
        <authorList>
            <person name="Mure A."/>
            <person name="Sugiura Y."/>
            <person name="Maeda R."/>
            <person name="Honda K."/>
            <person name="Sakurai N."/>
            <person name="Takahashi Y."/>
            <person name="Watada M."/>
            <person name="Katoh T."/>
            <person name="Gotoh A."/>
            <person name="Gotoh Y."/>
            <person name="Taniguchi I."/>
            <person name="Nakamura K."/>
            <person name="Hayashi T."/>
            <person name="Katayama T."/>
            <person name="Uemura T."/>
            <person name="Hattori Y."/>
        </authorList>
    </citation>
    <scope>NUCLEOTIDE SEQUENCE [LARGE SCALE GENOMIC DNA]</scope>
    <source>
        <strain evidence="2 3">SB-73</strain>
    </source>
</reference>
<evidence type="ECO:0000313" key="3">
    <source>
        <dbReference type="Proteomes" id="UP001362899"/>
    </source>
</evidence>
<name>A0AAV5RJ77_STABA</name>
<accession>A0AAV5RJ77</accession>
<feature type="region of interest" description="Disordered" evidence="1">
    <location>
        <begin position="1"/>
        <end position="28"/>
    </location>
</feature>
<proteinExistence type="predicted"/>
<evidence type="ECO:0000256" key="1">
    <source>
        <dbReference type="SAM" id="MobiDB-lite"/>
    </source>
</evidence>
<sequence length="129" mass="14781">MPEVVESGEVTADFDMSETSSEDEGRKSQAQVDLLDLIPIDCHYKDCVQSPPTKSFEFSKNNPINVDFSDLGIEQLHQLMQWSEQVADNLNTIYINLNKTLQNEWQAKEKLLDELIAKSTDSEELRLFK</sequence>
<gene>
    <name evidence="2" type="ORF">DASB73_024910</name>
</gene>
<evidence type="ECO:0000313" key="2">
    <source>
        <dbReference type="EMBL" id="GMM51528.1"/>
    </source>
</evidence>
<organism evidence="2 3">
    <name type="scientific">Starmerella bacillaris</name>
    <name type="common">Yeast</name>
    <name type="synonym">Candida zemplinina</name>
    <dbReference type="NCBI Taxonomy" id="1247836"/>
    <lineage>
        <taxon>Eukaryota</taxon>
        <taxon>Fungi</taxon>
        <taxon>Dikarya</taxon>
        <taxon>Ascomycota</taxon>
        <taxon>Saccharomycotina</taxon>
        <taxon>Dipodascomycetes</taxon>
        <taxon>Dipodascales</taxon>
        <taxon>Trichomonascaceae</taxon>
        <taxon>Starmerella</taxon>
    </lineage>
</organism>
<dbReference type="AlphaFoldDB" id="A0AAV5RJ77"/>
<dbReference type="Proteomes" id="UP001362899">
    <property type="component" value="Unassembled WGS sequence"/>
</dbReference>
<dbReference type="EMBL" id="BTGC01000008">
    <property type="protein sequence ID" value="GMM51528.1"/>
    <property type="molecule type" value="Genomic_DNA"/>
</dbReference>
<comment type="caution">
    <text evidence="2">The sequence shown here is derived from an EMBL/GenBank/DDBJ whole genome shotgun (WGS) entry which is preliminary data.</text>
</comment>
<protein>
    <submittedName>
        <fullName evidence="2">Uncharacterized protein</fullName>
    </submittedName>
</protein>